<gene>
    <name evidence="2" type="ORF">DP202_05195</name>
</gene>
<evidence type="ECO:0000313" key="3">
    <source>
        <dbReference type="Proteomes" id="UP000251576"/>
    </source>
</evidence>
<keyword evidence="2" id="KW-0413">Isomerase</keyword>
<dbReference type="SUPFAM" id="SSF142433">
    <property type="entry name" value="CinA-like"/>
    <property type="match status" value="1"/>
</dbReference>
<organism evidence="2 3">
    <name type="scientific">Enterobacter cloacae</name>
    <dbReference type="NCBI Taxonomy" id="550"/>
    <lineage>
        <taxon>Bacteria</taxon>
        <taxon>Pseudomonadati</taxon>
        <taxon>Pseudomonadota</taxon>
        <taxon>Gammaproteobacteria</taxon>
        <taxon>Enterobacterales</taxon>
        <taxon>Enterobacteriaceae</taxon>
        <taxon>Enterobacter</taxon>
        <taxon>Enterobacter cloacae complex</taxon>
    </lineage>
</organism>
<dbReference type="InterPro" id="IPR036653">
    <property type="entry name" value="CinA-like_C"/>
</dbReference>
<reference evidence="2 3" key="1">
    <citation type="submission" date="2018-06" db="EMBL/GenBank/DDBJ databases">
        <title>ACT-28, a chromosomally-encoded AmpC with carbapenemase activity from Enterobacter kobei.</title>
        <authorList>
            <person name="Jousset A.B."/>
            <person name="Oueslati S."/>
            <person name="Bernabeu S."/>
            <person name="Takissian J."/>
            <person name="Creton E."/>
            <person name="Vogel A."/>
            <person name="Cotellon G."/>
            <person name="Bonnin R.A."/>
            <person name="Dortet L."/>
            <person name="Naas T."/>
        </authorList>
    </citation>
    <scope>NUCLEOTIDE SEQUENCE [LARGE SCALE GENOMIC DNA]</scope>
    <source>
        <strain evidence="2 3">99B3</strain>
    </source>
</reference>
<feature type="domain" description="CinA C-terminal" evidence="1">
    <location>
        <begin position="15"/>
        <end position="163"/>
    </location>
</feature>
<dbReference type="Gene3D" id="3.90.950.20">
    <property type="entry name" value="CinA-like"/>
    <property type="match status" value="1"/>
</dbReference>
<dbReference type="EMBL" id="QMDH01000004">
    <property type="protein sequence ID" value="RAZ71064.1"/>
    <property type="molecule type" value="Genomic_DNA"/>
</dbReference>
<accession>A0A330GEI8</accession>
<evidence type="ECO:0000259" key="1">
    <source>
        <dbReference type="Pfam" id="PF02464"/>
    </source>
</evidence>
<dbReference type="InterPro" id="IPR008136">
    <property type="entry name" value="CinA_C"/>
</dbReference>
<dbReference type="GO" id="GO:0016853">
    <property type="term" value="F:isomerase activity"/>
    <property type="evidence" value="ECO:0007669"/>
    <property type="project" value="UniProtKB-KW"/>
</dbReference>
<dbReference type="AlphaFoldDB" id="A0A330GEI8"/>
<evidence type="ECO:0000313" key="2">
    <source>
        <dbReference type="EMBL" id="RAZ71064.1"/>
    </source>
</evidence>
<protein>
    <submittedName>
        <fullName evidence="2">2-oxo-tetronate isomerase</fullName>
    </submittedName>
</protein>
<dbReference type="RefSeq" id="WP_112780272.1">
    <property type="nucleotide sequence ID" value="NZ_CABMNQ010000004.1"/>
</dbReference>
<proteinExistence type="predicted"/>
<dbReference type="NCBIfam" id="TIGR00199">
    <property type="entry name" value="PncC_domain"/>
    <property type="match status" value="1"/>
</dbReference>
<name>A0A330GEI8_ENTCL</name>
<dbReference type="Proteomes" id="UP000251576">
    <property type="component" value="Unassembled WGS sequence"/>
</dbReference>
<dbReference type="NCBIfam" id="NF002972">
    <property type="entry name" value="PRK03657.1"/>
    <property type="match status" value="1"/>
</dbReference>
<dbReference type="Pfam" id="PF02464">
    <property type="entry name" value="CinA"/>
    <property type="match status" value="1"/>
</dbReference>
<sequence length="172" mass="18339">MSTLFHDSNNTVCELTKKLANKLTDLGLRLTTAESCTGGKLSVALCAEENTADFYDVGLVVFSDDAKTRILGVRPETLARYTAVSERTVTEMAASIRDIAQADISIAISGYAGPEGGDDGTAAGTVCFAWNIRGETQTRTVLFSGECQDVVEKAVHFSLAELVAILSKRPRG</sequence>
<comment type="caution">
    <text evidence="2">The sequence shown here is derived from an EMBL/GenBank/DDBJ whole genome shotgun (WGS) entry which is preliminary data.</text>
</comment>